<proteinExistence type="predicted"/>
<protein>
    <submittedName>
        <fullName evidence="2">Virulence-associated E family protein</fullName>
    </submittedName>
</protein>
<dbReference type="InterPro" id="IPR006171">
    <property type="entry name" value="TOPRIM_dom"/>
</dbReference>
<name>A0A158ERT4_9BURK</name>
<dbReference type="Pfam" id="PF13362">
    <property type="entry name" value="Toprim_3"/>
    <property type="match status" value="1"/>
</dbReference>
<dbReference type="EMBL" id="FCOK02000001">
    <property type="protein sequence ID" value="SAL09370.1"/>
    <property type="molecule type" value="Genomic_DNA"/>
</dbReference>
<evidence type="ECO:0000313" key="2">
    <source>
        <dbReference type="EMBL" id="SAL09370.1"/>
    </source>
</evidence>
<reference evidence="2 3" key="1">
    <citation type="submission" date="2016-01" db="EMBL/GenBank/DDBJ databases">
        <authorList>
            <person name="Oliw E.H."/>
        </authorList>
    </citation>
    <scope>NUCLEOTIDE SEQUENCE [LARGE SCALE GENOMIC DNA]</scope>
    <source>
        <strain evidence="2">LMG 27134</strain>
    </source>
</reference>
<sequence>MTFERALIDHGLLPRRIEADGKWYRCPTADKPKKRNGAYLLWIGGQRGFFKNFATDGEYCEWRSDMPVSLSDQRQMDERIRALRAKEAQDRIRAIATMRAHWASLTPLYDWHPYLERKGLSLVGCNGLRVDGDDMVIPMYRAGGLVSLQHITMEGDKKYRRGCPVSGATFVMSRNKSAITCFVEGFATGLAVFQAVPTASVVVCFDANNLVAVAKEAKVRGLAVVCADNDWETQRAGGVNKGIECGKRAADQMRCGLAYPDGITGSDWADALHEWGDRGLVRVRMQIMKGAKLVV</sequence>
<dbReference type="RefSeq" id="WP_062080839.1">
    <property type="nucleotide sequence ID" value="NZ_FCOK02000001.1"/>
</dbReference>
<accession>A0A158ERT4</accession>
<dbReference type="OrthoDB" id="8854726at2"/>
<evidence type="ECO:0000313" key="3">
    <source>
        <dbReference type="Proteomes" id="UP000054683"/>
    </source>
</evidence>
<dbReference type="Proteomes" id="UP000054683">
    <property type="component" value="Unassembled WGS sequence"/>
</dbReference>
<organism evidence="2 3">
    <name type="scientific">Caballeronia udeis</name>
    <dbReference type="NCBI Taxonomy" id="1232866"/>
    <lineage>
        <taxon>Bacteria</taxon>
        <taxon>Pseudomonadati</taxon>
        <taxon>Pseudomonadota</taxon>
        <taxon>Betaproteobacteria</taxon>
        <taxon>Burkholderiales</taxon>
        <taxon>Burkholderiaceae</taxon>
        <taxon>Caballeronia</taxon>
    </lineage>
</organism>
<evidence type="ECO:0000259" key="1">
    <source>
        <dbReference type="Pfam" id="PF13362"/>
    </source>
</evidence>
<feature type="domain" description="Toprim" evidence="1">
    <location>
        <begin position="183"/>
        <end position="274"/>
    </location>
</feature>
<dbReference type="AlphaFoldDB" id="A0A158ERT4"/>
<gene>
    <name evidence="2" type="ORF">AWB69_00028</name>
</gene>